<keyword evidence="4 5" id="KW-0472">Membrane</keyword>
<evidence type="ECO:0000256" key="3">
    <source>
        <dbReference type="ARBA" id="ARBA00022989"/>
    </source>
</evidence>
<dbReference type="Pfam" id="PF02361">
    <property type="entry name" value="CbiQ"/>
    <property type="match status" value="1"/>
</dbReference>
<feature type="transmembrane region" description="Helical" evidence="5">
    <location>
        <begin position="14"/>
        <end position="47"/>
    </location>
</feature>
<dbReference type="RefSeq" id="WP_275417367.1">
    <property type="nucleotide sequence ID" value="NZ_CP106878.1"/>
</dbReference>
<evidence type="ECO:0000256" key="4">
    <source>
        <dbReference type="ARBA" id="ARBA00023136"/>
    </source>
</evidence>
<dbReference type="KEGG" id="faf:OE104_13820"/>
<reference evidence="6" key="1">
    <citation type="submission" date="2022-09" db="EMBL/GenBank/DDBJ databases">
        <title>Complete Genomes of Fervidibacillus albus and Fervidibacillus halotolerans isolated from tidal flat sediments.</title>
        <authorList>
            <person name="Kwon K.K."/>
            <person name="Yang S.-H."/>
            <person name="Park M.J."/>
            <person name="Oh H.-M."/>
        </authorList>
    </citation>
    <scope>NUCLEOTIDE SEQUENCE</scope>
    <source>
        <strain evidence="6">MEBiC13591</strain>
    </source>
</reference>
<feature type="transmembrane region" description="Helical" evidence="5">
    <location>
        <begin position="59"/>
        <end position="86"/>
    </location>
</feature>
<keyword evidence="7" id="KW-1185">Reference proteome</keyword>
<dbReference type="InterPro" id="IPR003339">
    <property type="entry name" value="ABC/ECF_trnsptr_transmembrane"/>
</dbReference>
<dbReference type="CDD" id="cd16914">
    <property type="entry name" value="EcfT"/>
    <property type="match status" value="1"/>
</dbReference>
<gene>
    <name evidence="6" type="ORF">OE104_13820</name>
</gene>
<dbReference type="EMBL" id="CP106878">
    <property type="protein sequence ID" value="WAA09586.1"/>
    <property type="molecule type" value="Genomic_DNA"/>
</dbReference>
<evidence type="ECO:0000256" key="5">
    <source>
        <dbReference type="SAM" id="Phobius"/>
    </source>
</evidence>
<accession>A0A9E8RVK8</accession>
<dbReference type="Proteomes" id="UP001164718">
    <property type="component" value="Chromosome"/>
</dbReference>
<feature type="transmembrane region" description="Helical" evidence="5">
    <location>
        <begin position="223"/>
        <end position="243"/>
    </location>
</feature>
<evidence type="ECO:0000256" key="2">
    <source>
        <dbReference type="ARBA" id="ARBA00022692"/>
    </source>
</evidence>
<proteinExistence type="predicted"/>
<dbReference type="AlphaFoldDB" id="A0A9E8RVK8"/>
<evidence type="ECO:0000256" key="1">
    <source>
        <dbReference type="ARBA" id="ARBA00004141"/>
    </source>
</evidence>
<feature type="transmembrane region" description="Helical" evidence="5">
    <location>
        <begin position="263"/>
        <end position="279"/>
    </location>
</feature>
<sequence length="294" mass="34345">MNYGFRNIHPLTNFLYYVFSFAIIMLNQHPFFLIFSSILTVFLNFVLDAGRTLKNWGKFVLFLILLFIVITPLFNHRGSVILFYAFQNPITLEAILQGFINALTLFSVVALFFTFSLVIDGEKFLFLFSKHLPGWTLLTMVSVRFVPLLKRRLEEIRTVHQTKHSAQKHSILTRLKHGLFLVQILLTWSLEDGIQTADSMAARGYGLQKRSRYVRYKFEKQDIFLVGWMSLLTGISIWGWFLGDGVLTLFPVIEPLLLEGREWFFFTNFLLLVGLPLLIEGKDALQWQFWKRDN</sequence>
<keyword evidence="3 5" id="KW-1133">Transmembrane helix</keyword>
<comment type="subcellular location">
    <subcellularLocation>
        <location evidence="1">Membrane</location>
        <topology evidence="1">Multi-pass membrane protein</topology>
    </subcellularLocation>
</comment>
<organism evidence="6 7">
    <name type="scientific">Fervidibacillus albus</name>
    <dbReference type="NCBI Taxonomy" id="2980026"/>
    <lineage>
        <taxon>Bacteria</taxon>
        <taxon>Bacillati</taxon>
        <taxon>Bacillota</taxon>
        <taxon>Bacilli</taxon>
        <taxon>Bacillales</taxon>
        <taxon>Bacillaceae</taxon>
        <taxon>Fervidibacillus</taxon>
    </lineage>
</organism>
<evidence type="ECO:0000313" key="7">
    <source>
        <dbReference type="Proteomes" id="UP001164718"/>
    </source>
</evidence>
<dbReference type="GO" id="GO:0005886">
    <property type="term" value="C:plasma membrane"/>
    <property type="evidence" value="ECO:0007669"/>
    <property type="project" value="UniProtKB-ARBA"/>
</dbReference>
<name>A0A9E8RVK8_9BACI</name>
<feature type="transmembrane region" description="Helical" evidence="5">
    <location>
        <begin position="98"/>
        <end position="119"/>
    </location>
</feature>
<evidence type="ECO:0000313" key="6">
    <source>
        <dbReference type="EMBL" id="WAA09586.1"/>
    </source>
</evidence>
<keyword evidence="2 5" id="KW-0812">Transmembrane</keyword>
<protein>
    <submittedName>
        <fullName evidence="6">Energy-coupling factor transporter transmembrane protein EcfT</fullName>
    </submittedName>
</protein>